<dbReference type="AlphaFoldDB" id="A0A2K2H6L5"/>
<feature type="binding site" evidence="1">
    <location>
        <position position="59"/>
    </location>
    <ligand>
        <name>Mg(2+)</name>
        <dbReference type="ChEBI" id="CHEBI:18420"/>
        <label>1</label>
    </ligand>
</feature>
<dbReference type="InterPro" id="IPR005502">
    <property type="entry name" value="Ribosyl_crysJ1"/>
</dbReference>
<dbReference type="Gene3D" id="1.10.4080.10">
    <property type="entry name" value="ADP-ribosylation/Crystallin J1"/>
    <property type="match status" value="1"/>
</dbReference>
<gene>
    <name evidence="3" type="primary">draG</name>
    <name evidence="3" type="ORF">C2E25_15105</name>
</gene>
<organism evidence="3 4">
    <name type="scientific">Geothermobacter hydrogeniphilus</name>
    <dbReference type="NCBI Taxonomy" id="1969733"/>
    <lineage>
        <taxon>Bacteria</taxon>
        <taxon>Pseudomonadati</taxon>
        <taxon>Thermodesulfobacteriota</taxon>
        <taxon>Desulfuromonadia</taxon>
        <taxon>Desulfuromonadales</taxon>
        <taxon>Geothermobacteraceae</taxon>
        <taxon>Geothermobacter</taxon>
    </lineage>
</organism>
<reference evidence="3 4" key="1">
    <citation type="journal article" date="2018" name="Genome Announc.">
        <title>Genome Sequence of Geothermobacter sp. HR-1 Iron Reducer from the Loihi Seamount.</title>
        <authorList>
            <person name="Smith H."/>
            <person name="Abuyen K."/>
            <person name="Tremblay J."/>
            <person name="Savalia P."/>
            <person name="Perez-Rodriguez I."/>
            <person name="Emerson D."/>
            <person name="Tully B."/>
            <person name="Amend J."/>
        </authorList>
    </citation>
    <scope>NUCLEOTIDE SEQUENCE [LARGE SCALE GENOMIC DNA]</scope>
    <source>
        <strain evidence="3 4">HR-1</strain>
    </source>
</reference>
<feature type="binding site" evidence="1">
    <location>
        <position position="58"/>
    </location>
    <ligand>
        <name>Mg(2+)</name>
        <dbReference type="ChEBI" id="CHEBI:18420"/>
        <label>1</label>
    </ligand>
</feature>
<dbReference type="InterPro" id="IPR013479">
    <property type="entry name" value="ADP-ribosyl_diN_reduct_hydro"/>
</dbReference>
<keyword evidence="1" id="KW-0460">Magnesium</keyword>
<evidence type="ECO:0000256" key="2">
    <source>
        <dbReference type="SAM" id="MobiDB-lite"/>
    </source>
</evidence>
<sequence length="318" mass="35085">MAERLIERARACFLGLALGDALGATTEFMTPVEIRMKFKVHRKIRGGGWLGLKPGQVTDDTEMSLALARALLEQGGWNLQAVAEQFLAWMRAKPVDIGATVRRGINRYRRSGELQTPYNDWDAGNGAVMRMAPVAIMTLGDDEALVRCALEQARLTHNHPLSDAGCLCVGRMVQAALLGADRFRLHQLTRGLVAEHPNFRFNNYHGQASGYVVETLQTVFHYLFTTGSFEECLIGVVNQGGDADTTGAIAGMIAGAFYGLGALPRAWLRRLDRKVREEVEDAAERLVRLSPARERLGIKPESHTTETRSDAVPLSERQ</sequence>
<feature type="binding site" evidence="1">
    <location>
        <position position="242"/>
    </location>
    <ligand>
        <name>Mg(2+)</name>
        <dbReference type="ChEBI" id="CHEBI:18420"/>
        <label>1</label>
    </ligand>
</feature>
<dbReference type="InterPro" id="IPR036705">
    <property type="entry name" value="Ribosyl_crysJ1_sf"/>
</dbReference>
<feature type="binding site" evidence="1">
    <location>
        <position position="60"/>
    </location>
    <ligand>
        <name>Mg(2+)</name>
        <dbReference type="ChEBI" id="CHEBI:18420"/>
        <label>1</label>
    </ligand>
</feature>
<comment type="cofactor">
    <cofactor evidence="1">
        <name>Mg(2+)</name>
        <dbReference type="ChEBI" id="CHEBI:18420"/>
    </cofactor>
    <text evidence="1">Binds 2 magnesium ions per subunit.</text>
</comment>
<evidence type="ECO:0000256" key="1">
    <source>
        <dbReference type="PIRSR" id="PIRSR605502-1"/>
    </source>
</evidence>
<dbReference type="GO" id="GO:0046872">
    <property type="term" value="F:metal ion binding"/>
    <property type="evidence" value="ECO:0007669"/>
    <property type="project" value="UniProtKB-KW"/>
</dbReference>
<dbReference type="Proteomes" id="UP000236340">
    <property type="component" value="Unassembled WGS sequence"/>
</dbReference>
<comment type="caution">
    <text evidence="3">The sequence shown here is derived from an EMBL/GenBank/DDBJ whole genome shotgun (WGS) entry which is preliminary data.</text>
</comment>
<feature type="binding site" evidence="1">
    <location>
        <position position="244"/>
    </location>
    <ligand>
        <name>Mg(2+)</name>
        <dbReference type="ChEBI" id="CHEBI:18420"/>
        <label>1</label>
    </ligand>
</feature>
<dbReference type="OrthoDB" id="9806482at2"/>
<evidence type="ECO:0000313" key="3">
    <source>
        <dbReference type="EMBL" id="PNU18952.1"/>
    </source>
</evidence>
<dbReference type="SUPFAM" id="SSF101478">
    <property type="entry name" value="ADP-ribosylglycohydrolase"/>
    <property type="match status" value="1"/>
</dbReference>
<accession>A0A2K2H6L5</accession>
<dbReference type="NCBIfam" id="TIGR02662">
    <property type="entry name" value="dinitro_DRAG"/>
    <property type="match status" value="1"/>
</dbReference>
<dbReference type="PANTHER" id="PTHR16222:SF12">
    <property type="entry name" value="ADP-RIBOSYLGLYCOHYDROLASE-RELATED"/>
    <property type="match status" value="1"/>
</dbReference>
<dbReference type="Pfam" id="PF03747">
    <property type="entry name" value="ADP_ribosyl_GH"/>
    <property type="match status" value="1"/>
</dbReference>
<dbReference type="PANTHER" id="PTHR16222">
    <property type="entry name" value="ADP-RIBOSYLGLYCOHYDROLASE"/>
    <property type="match status" value="1"/>
</dbReference>
<name>A0A2K2H6L5_9BACT</name>
<evidence type="ECO:0000313" key="4">
    <source>
        <dbReference type="Proteomes" id="UP000236340"/>
    </source>
</evidence>
<protein>
    <submittedName>
        <fullName evidence="3">ADP-ribosyl-[dinitrogen reductase] hydrolase</fullName>
    </submittedName>
</protein>
<dbReference type="RefSeq" id="WP_103116556.1">
    <property type="nucleotide sequence ID" value="NZ_PPFX01000045.1"/>
</dbReference>
<dbReference type="InterPro" id="IPR050792">
    <property type="entry name" value="ADP-ribosylglycohydrolase"/>
</dbReference>
<feature type="binding site" evidence="1">
    <location>
        <position position="245"/>
    </location>
    <ligand>
        <name>Mg(2+)</name>
        <dbReference type="ChEBI" id="CHEBI:18420"/>
        <label>1</label>
    </ligand>
</feature>
<feature type="compositionally biased region" description="Basic and acidic residues" evidence="2">
    <location>
        <begin position="294"/>
        <end position="309"/>
    </location>
</feature>
<dbReference type="GO" id="GO:0016787">
    <property type="term" value="F:hydrolase activity"/>
    <property type="evidence" value="ECO:0007669"/>
    <property type="project" value="UniProtKB-KW"/>
</dbReference>
<proteinExistence type="predicted"/>
<keyword evidence="1" id="KW-0479">Metal-binding</keyword>
<feature type="region of interest" description="Disordered" evidence="2">
    <location>
        <begin position="294"/>
        <end position="318"/>
    </location>
</feature>
<dbReference type="EMBL" id="PPFX01000045">
    <property type="protein sequence ID" value="PNU18952.1"/>
    <property type="molecule type" value="Genomic_DNA"/>
</dbReference>
<keyword evidence="3" id="KW-0378">Hydrolase</keyword>